<dbReference type="RefSeq" id="WP_306750968.1">
    <property type="nucleotide sequence ID" value="NZ_NSDM01000036.1"/>
</dbReference>
<protein>
    <recommendedName>
        <fullName evidence="3">DUF1996 domain-containing protein</fullName>
    </recommendedName>
</protein>
<feature type="chain" id="PRO_5045173968" description="DUF1996 domain-containing protein" evidence="2">
    <location>
        <begin position="28"/>
        <end position="484"/>
    </location>
</feature>
<dbReference type="EMBL" id="NSDM01000036">
    <property type="protein sequence ID" value="MDQ2589270.1"/>
    <property type="molecule type" value="Genomic_DNA"/>
</dbReference>
<reference evidence="4 5" key="1">
    <citation type="submission" date="2017-06" db="EMBL/GenBank/DDBJ databases">
        <title>Cultured bacterium strain Saccharothrix yanglingensis Hhs.015.</title>
        <authorList>
            <person name="Xia Y."/>
        </authorList>
    </citation>
    <scope>NUCLEOTIDE SEQUENCE [LARGE SCALE GENOMIC DNA]</scope>
    <source>
        <strain evidence="4 5">Hhs.015</strain>
    </source>
</reference>
<accession>A0ABU0XB01</accession>
<dbReference type="PANTHER" id="PTHR43662:SF3">
    <property type="entry name" value="DOMAIN PROTEIN, PUTATIVE (AFU_ORTHOLOGUE AFUA_6G11970)-RELATED"/>
    <property type="match status" value="1"/>
</dbReference>
<feature type="compositionally biased region" description="Basic and acidic residues" evidence="1">
    <location>
        <begin position="169"/>
        <end position="180"/>
    </location>
</feature>
<feature type="domain" description="DUF1996" evidence="3">
    <location>
        <begin position="326"/>
        <end position="462"/>
    </location>
</feature>
<comment type="caution">
    <text evidence="4">The sequence shown here is derived from an EMBL/GenBank/DDBJ whole genome shotgun (WGS) entry which is preliminary data.</text>
</comment>
<evidence type="ECO:0000256" key="1">
    <source>
        <dbReference type="SAM" id="MobiDB-lite"/>
    </source>
</evidence>
<keyword evidence="2" id="KW-0732">Signal</keyword>
<evidence type="ECO:0000313" key="4">
    <source>
        <dbReference type="EMBL" id="MDQ2589270.1"/>
    </source>
</evidence>
<feature type="region of interest" description="Disordered" evidence="1">
    <location>
        <begin position="265"/>
        <end position="312"/>
    </location>
</feature>
<dbReference type="PANTHER" id="PTHR43662">
    <property type="match status" value="1"/>
</dbReference>
<evidence type="ECO:0000259" key="3">
    <source>
        <dbReference type="Pfam" id="PF09362"/>
    </source>
</evidence>
<gene>
    <name evidence="4" type="ORF">CKY47_36180</name>
</gene>
<dbReference type="Pfam" id="PF09362">
    <property type="entry name" value="DUF1996"/>
    <property type="match status" value="1"/>
</dbReference>
<dbReference type="InterPro" id="IPR018535">
    <property type="entry name" value="DUF1996"/>
</dbReference>
<keyword evidence="5" id="KW-1185">Reference proteome</keyword>
<feature type="region of interest" description="Disordered" evidence="1">
    <location>
        <begin position="157"/>
        <end position="181"/>
    </location>
</feature>
<evidence type="ECO:0000313" key="5">
    <source>
        <dbReference type="Proteomes" id="UP001225605"/>
    </source>
</evidence>
<evidence type="ECO:0000256" key="2">
    <source>
        <dbReference type="SAM" id="SignalP"/>
    </source>
</evidence>
<sequence length="484" mass="52448">MTMTGGRHRISRRTKIATLGAALVVTAGSVVVLTASGGDDAASADGVDKSQFVDITTVQPNVKAVKKQRQASRGTFTVSCGRNENGHFNSDNFIAQPGVAHGAQHLHDYVGNLSTNAESTNQSLLAAGTTCRNGDKSTYFWPVLRIDKGDAEVANPVDPQAQAQQEQQKAADEQIKEEPRVQCPDVASKIDEEVPEEAQPQVDEALAQVEQVTEDAEKRLPGSTAVDAEVLGPLTEQRKQALDRLTQAVAKPGVQPVDFGALAPCAIKQPDQPSPIGDGSENSEKEDPADAQAGAHADHANELPGNLGEIQRPEKVELTFRGSPVGKVRAMPKFLRVLYGDAKVSTNGPANARASWTCTGFEDKVQLQTYVICPEGSKVKRLHDFPSCWDGRNTDSANHRTHIVYPDPATGKCARGFKAVPQLRISLTYDIPRDVQVNGQYAVDSFPQESHNPFSDHDDFANVMNQRIMNRLVWCVNRGKTCRE</sequence>
<organism evidence="4 5">
    <name type="scientific">Saccharothrix yanglingensis</name>
    <dbReference type="NCBI Taxonomy" id="659496"/>
    <lineage>
        <taxon>Bacteria</taxon>
        <taxon>Bacillati</taxon>
        <taxon>Actinomycetota</taxon>
        <taxon>Actinomycetes</taxon>
        <taxon>Pseudonocardiales</taxon>
        <taxon>Pseudonocardiaceae</taxon>
        <taxon>Saccharothrix</taxon>
    </lineage>
</organism>
<proteinExistence type="predicted"/>
<dbReference type="Proteomes" id="UP001225605">
    <property type="component" value="Unassembled WGS sequence"/>
</dbReference>
<feature type="signal peptide" evidence="2">
    <location>
        <begin position="1"/>
        <end position="27"/>
    </location>
</feature>
<name>A0ABU0XB01_9PSEU</name>